<dbReference type="EMBL" id="RCMI01000707">
    <property type="protein sequence ID" value="KAG2900160.1"/>
    <property type="molecule type" value="Genomic_DNA"/>
</dbReference>
<dbReference type="AlphaFoldDB" id="A0A329RAC7"/>
<feature type="region of interest" description="Disordered" evidence="1">
    <location>
        <begin position="255"/>
        <end position="308"/>
    </location>
</feature>
<dbReference type="EMBL" id="RCMV01001455">
    <property type="protein sequence ID" value="KAG3208523.1"/>
    <property type="molecule type" value="Genomic_DNA"/>
</dbReference>
<reference evidence="5 6" key="1">
    <citation type="submission" date="2018-01" db="EMBL/GenBank/DDBJ databases">
        <title>Draft genome of the strawberry crown rot pathogen Phytophthora cactorum.</title>
        <authorList>
            <person name="Armitage A.D."/>
            <person name="Lysoe E."/>
            <person name="Nellist C.F."/>
            <person name="Harrison R.J."/>
            <person name="Brurberg M.B."/>
        </authorList>
    </citation>
    <scope>NUCLEOTIDE SEQUENCE [LARGE SCALE GENOMIC DNA]</scope>
    <source>
        <strain evidence="5 6">10300</strain>
    </source>
</reference>
<accession>A0A329RAC7</accession>
<evidence type="ECO:0000313" key="4">
    <source>
        <dbReference type="EMBL" id="KAG3208523.1"/>
    </source>
</evidence>
<dbReference type="EMBL" id="MJFZ01002347">
    <property type="protein sequence ID" value="RAW20816.1"/>
    <property type="molecule type" value="Genomic_DNA"/>
</dbReference>
<dbReference type="Proteomes" id="UP000774804">
    <property type="component" value="Unassembled WGS sequence"/>
</dbReference>
<dbReference type="Proteomes" id="UP000697107">
    <property type="component" value="Unassembled WGS sequence"/>
</dbReference>
<protein>
    <submittedName>
        <fullName evidence="5">Uncharacterized protein</fullName>
    </submittedName>
</protein>
<dbReference type="OrthoDB" id="10333407at2759"/>
<dbReference type="EMBL" id="RCML01002524">
    <property type="protein sequence ID" value="KAG2957651.1"/>
    <property type="molecule type" value="Genomic_DNA"/>
</dbReference>
<dbReference type="VEuPathDB" id="FungiDB:PC110_g22740"/>
<name>A0A329RAC7_9STRA</name>
<dbReference type="Proteomes" id="UP000760860">
    <property type="component" value="Unassembled WGS sequence"/>
</dbReference>
<feature type="compositionally biased region" description="Basic and acidic residues" evidence="1">
    <location>
        <begin position="256"/>
        <end position="266"/>
    </location>
</feature>
<proteinExistence type="predicted"/>
<gene>
    <name evidence="5" type="ORF">PC110_g22740</name>
    <name evidence="2" type="ORF">PC115_g16319</name>
    <name evidence="3" type="ORF">PC118_g23915</name>
    <name evidence="4" type="ORF">PC129_g20451</name>
</gene>
<feature type="region of interest" description="Disordered" evidence="1">
    <location>
        <begin position="18"/>
        <end position="40"/>
    </location>
</feature>
<feature type="compositionally biased region" description="Acidic residues" evidence="1">
    <location>
        <begin position="22"/>
        <end position="35"/>
    </location>
</feature>
<sequence>MGKIAAKTTKLVATVGRSVDVEGSEDDDSEVEDNDLGYNGDWSEEVAESESSVKAVRVSGARCAAWPSLRDDSLAMDEVLARCLAWIETNDWIGLFNTRLGCQTTREKLWAGRNHPTKAGSIAQAVEETVSLLLAMGLDRLSYPPEFNLREWSAAKAGAELRECKMKLRVIFGMKTIVNGRQSVTRATIQTKGPLTLPLPELPAKVQDSERVFADSVFFEGENSTYFQDSHMITARLVHRSRRLLVEIDGSYADRGGQRSGRDTCGRRLSNHRSGYSSDSDDSFGSDDSFDSEDSFDSDDLLEDDDDIWDKIDDDPRVELDRQMKALGNVDNMF</sequence>
<evidence type="ECO:0000313" key="6">
    <source>
        <dbReference type="Proteomes" id="UP000251314"/>
    </source>
</evidence>
<feature type="compositionally biased region" description="Acidic residues" evidence="1">
    <location>
        <begin position="279"/>
        <end position="308"/>
    </location>
</feature>
<evidence type="ECO:0000256" key="1">
    <source>
        <dbReference type="SAM" id="MobiDB-lite"/>
    </source>
</evidence>
<evidence type="ECO:0000313" key="5">
    <source>
        <dbReference type="EMBL" id="RAW20816.1"/>
    </source>
</evidence>
<evidence type="ECO:0000313" key="2">
    <source>
        <dbReference type="EMBL" id="KAG2900160.1"/>
    </source>
</evidence>
<evidence type="ECO:0000313" key="3">
    <source>
        <dbReference type="EMBL" id="KAG2957651.1"/>
    </source>
</evidence>
<reference evidence="2" key="2">
    <citation type="submission" date="2018-10" db="EMBL/GenBank/DDBJ databases">
        <title>Effector identification in a new, highly contiguous assembly of the strawberry crown rot pathogen Phytophthora cactorum.</title>
        <authorList>
            <person name="Armitage A.D."/>
            <person name="Nellist C.F."/>
            <person name="Bates H."/>
            <person name="Vickerstaff R.J."/>
            <person name="Harrison R.J."/>
        </authorList>
    </citation>
    <scope>NUCLEOTIDE SEQUENCE</scope>
    <source>
        <strain evidence="2">4032</strain>
        <strain evidence="3">P415</strain>
        <strain evidence="4">P421</strain>
    </source>
</reference>
<comment type="caution">
    <text evidence="5">The sequence shown here is derived from an EMBL/GenBank/DDBJ whole genome shotgun (WGS) entry which is preliminary data.</text>
</comment>
<keyword evidence="6" id="KW-1185">Reference proteome</keyword>
<dbReference type="Proteomes" id="UP000251314">
    <property type="component" value="Unassembled WGS sequence"/>
</dbReference>
<organism evidence="5 6">
    <name type="scientific">Phytophthora cactorum</name>
    <dbReference type="NCBI Taxonomy" id="29920"/>
    <lineage>
        <taxon>Eukaryota</taxon>
        <taxon>Sar</taxon>
        <taxon>Stramenopiles</taxon>
        <taxon>Oomycota</taxon>
        <taxon>Peronosporomycetes</taxon>
        <taxon>Peronosporales</taxon>
        <taxon>Peronosporaceae</taxon>
        <taxon>Phytophthora</taxon>
    </lineage>
</organism>